<comment type="similarity">
    <text evidence="3">Belongs to the FMN-dependent alpha-hydroxy acid dehydrogenase family.</text>
</comment>
<dbReference type="PROSITE" id="PS51349">
    <property type="entry name" value="FMN_HYDROXY_ACID_DH_2"/>
    <property type="match status" value="1"/>
</dbReference>
<reference evidence="6" key="1">
    <citation type="journal article" date="2019" name="Int. J. Syst. Evol. Microbiol.">
        <title>The Global Catalogue of Microorganisms (GCM) 10K type strain sequencing project: providing services to taxonomists for standard genome sequencing and annotation.</title>
        <authorList>
            <consortium name="The Broad Institute Genomics Platform"/>
            <consortium name="The Broad Institute Genome Sequencing Center for Infectious Disease"/>
            <person name="Wu L."/>
            <person name="Ma J."/>
        </authorList>
    </citation>
    <scope>NUCLEOTIDE SEQUENCE [LARGE SCALE GENOMIC DNA]</scope>
    <source>
        <strain evidence="6">IBRC-M 10490</strain>
    </source>
</reference>
<dbReference type="InterPro" id="IPR000262">
    <property type="entry name" value="FMN-dep_DH"/>
</dbReference>
<protein>
    <submittedName>
        <fullName evidence="5">Alpha-hydroxy-acid oxidizing protein</fullName>
    </submittedName>
</protein>
<dbReference type="Pfam" id="PF01070">
    <property type="entry name" value="FMN_dh"/>
    <property type="match status" value="1"/>
</dbReference>
<evidence type="ECO:0000313" key="6">
    <source>
        <dbReference type="Proteomes" id="UP001595844"/>
    </source>
</evidence>
<keyword evidence="6" id="KW-1185">Reference proteome</keyword>
<dbReference type="RefSeq" id="WP_378561406.1">
    <property type="nucleotide sequence ID" value="NZ_JBHSDL010000014.1"/>
</dbReference>
<accession>A0ABV8VGJ6</accession>
<dbReference type="Gene3D" id="3.20.20.70">
    <property type="entry name" value="Aldolase class I"/>
    <property type="match status" value="1"/>
</dbReference>
<dbReference type="Proteomes" id="UP001595844">
    <property type="component" value="Unassembled WGS sequence"/>
</dbReference>
<dbReference type="PIRSF" id="PIRSF000138">
    <property type="entry name" value="Al-hdrx_acd_dh"/>
    <property type="match status" value="1"/>
</dbReference>
<evidence type="ECO:0000313" key="5">
    <source>
        <dbReference type="EMBL" id="MFC4375165.1"/>
    </source>
</evidence>
<dbReference type="InterPro" id="IPR037396">
    <property type="entry name" value="FMN_HAD"/>
</dbReference>
<dbReference type="InterPro" id="IPR008259">
    <property type="entry name" value="FMN_hydac_DH_AS"/>
</dbReference>
<proteinExistence type="inferred from homology"/>
<dbReference type="PANTHER" id="PTHR10578:SF143">
    <property type="entry name" value="FMN-DEPENDENT ALPHA-HYDROXY ACID DEHYDROGENASE PB1A11.03"/>
    <property type="match status" value="1"/>
</dbReference>
<dbReference type="SUPFAM" id="SSF51395">
    <property type="entry name" value="FMN-linked oxidoreductases"/>
    <property type="match status" value="1"/>
</dbReference>
<gene>
    <name evidence="5" type="ORF">ACFO5K_13780</name>
</gene>
<dbReference type="InterPro" id="IPR013785">
    <property type="entry name" value="Aldolase_TIM"/>
</dbReference>
<dbReference type="PANTHER" id="PTHR10578">
    <property type="entry name" value="S -2-HYDROXY-ACID OXIDASE-RELATED"/>
    <property type="match status" value="1"/>
</dbReference>
<feature type="domain" description="FMN hydroxy acid dehydrogenase" evidence="4">
    <location>
        <begin position="19"/>
        <end position="386"/>
    </location>
</feature>
<organism evidence="5 6">
    <name type="scientific">Nocardia halotolerans</name>
    <dbReference type="NCBI Taxonomy" id="1755878"/>
    <lineage>
        <taxon>Bacteria</taxon>
        <taxon>Bacillati</taxon>
        <taxon>Actinomycetota</taxon>
        <taxon>Actinomycetes</taxon>
        <taxon>Mycobacteriales</taxon>
        <taxon>Nocardiaceae</taxon>
        <taxon>Nocardia</taxon>
    </lineage>
</organism>
<comment type="cofactor">
    <cofactor evidence="1">
        <name>FMN</name>
        <dbReference type="ChEBI" id="CHEBI:58210"/>
    </cofactor>
</comment>
<evidence type="ECO:0000256" key="2">
    <source>
        <dbReference type="ARBA" id="ARBA00023002"/>
    </source>
</evidence>
<keyword evidence="2" id="KW-0560">Oxidoreductase</keyword>
<sequence>MSQFADYQNEIYLAALGGIQPEFPMDYATLERKATAALPETLLNYIAGGAGDELTQRRNAEAFADWGLLPRMLVGATERDLTVEAFGHRFAGPLFMAPVGVIGLVGENGHGDIALAQASAQTGVPAMYSTLMEDPLEDVRPHAGDTPAFFQLYTPKNRELAESLVRRAEAAGYAGITVTLDTWVPGWRPRDLASGNFPQLRGHVLKNYTSDPVFQRMVGSDDPKMIVLHWISTFGNSLTWDDLGWLRSLTDLPLILKGISHPEDARRAIDLGADGIYCSNHGGRQANGGLSALETLPAVAAACDGRVPVLFDSGVRSGTDVVKALGLGATMVGLGRPYVYGLALGGVRGLVHLLRSYAAEADLLMAVNGYPDIDAVRANIRPSSRGNVTAR</sequence>
<dbReference type="InterPro" id="IPR012133">
    <property type="entry name" value="Alpha-hydoxy_acid_DH_FMN"/>
</dbReference>
<name>A0ABV8VGJ6_9NOCA</name>
<evidence type="ECO:0000256" key="3">
    <source>
        <dbReference type="ARBA" id="ARBA00024042"/>
    </source>
</evidence>
<evidence type="ECO:0000259" key="4">
    <source>
        <dbReference type="PROSITE" id="PS51349"/>
    </source>
</evidence>
<comment type="caution">
    <text evidence="5">The sequence shown here is derived from an EMBL/GenBank/DDBJ whole genome shotgun (WGS) entry which is preliminary data.</text>
</comment>
<dbReference type="PROSITE" id="PS00557">
    <property type="entry name" value="FMN_HYDROXY_ACID_DH_1"/>
    <property type="match status" value="1"/>
</dbReference>
<evidence type="ECO:0000256" key="1">
    <source>
        <dbReference type="ARBA" id="ARBA00001917"/>
    </source>
</evidence>
<dbReference type="EMBL" id="JBHSDL010000014">
    <property type="protein sequence ID" value="MFC4375165.1"/>
    <property type="molecule type" value="Genomic_DNA"/>
</dbReference>